<accession>A0A8X6P4T7</accession>
<dbReference type="AlphaFoldDB" id="A0A8X6P4T7"/>
<dbReference type="EMBL" id="BMAW01016158">
    <property type="protein sequence ID" value="GFT47560.1"/>
    <property type="molecule type" value="Genomic_DNA"/>
</dbReference>
<protein>
    <submittedName>
        <fullName evidence="1">Uncharacterized protein</fullName>
    </submittedName>
</protein>
<dbReference type="OrthoDB" id="10292676at2759"/>
<proteinExistence type="predicted"/>
<gene>
    <name evidence="1" type="ORF">NPIL_440871</name>
</gene>
<evidence type="ECO:0000313" key="2">
    <source>
        <dbReference type="Proteomes" id="UP000887013"/>
    </source>
</evidence>
<reference evidence="1" key="1">
    <citation type="submission" date="2020-08" db="EMBL/GenBank/DDBJ databases">
        <title>Multicomponent nature underlies the extraordinary mechanical properties of spider dragline silk.</title>
        <authorList>
            <person name="Kono N."/>
            <person name="Nakamura H."/>
            <person name="Mori M."/>
            <person name="Yoshida Y."/>
            <person name="Ohtoshi R."/>
            <person name="Malay A.D."/>
            <person name="Moran D.A.P."/>
            <person name="Tomita M."/>
            <person name="Numata K."/>
            <person name="Arakawa K."/>
        </authorList>
    </citation>
    <scope>NUCLEOTIDE SEQUENCE</scope>
</reference>
<dbReference type="Proteomes" id="UP000887013">
    <property type="component" value="Unassembled WGS sequence"/>
</dbReference>
<sequence>MKLHLSDPCHNYPSLCMTYDPTKKKWVQKGLEFGLCHRVKNHDVTGLKLRCSPTPCPGGRERGNTELGCAPVWGTRAAVIIAEPPNKSNCLFHDEMKSFARVAYKTNHNLSCGVNL</sequence>
<evidence type="ECO:0000313" key="1">
    <source>
        <dbReference type="EMBL" id="GFT47560.1"/>
    </source>
</evidence>
<comment type="caution">
    <text evidence="1">The sequence shown here is derived from an EMBL/GenBank/DDBJ whole genome shotgun (WGS) entry which is preliminary data.</text>
</comment>
<organism evidence="1 2">
    <name type="scientific">Nephila pilipes</name>
    <name type="common">Giant wood spider</name>
    <name type="synonym">Nephila maculata</name>
    <dbReference type="NCBI Taxonomy" id="299642"/>
    <lineage>
        <taxon>Eukaryota</taxon>
        <taxon>Metazoa</taxon>
        <taxon>Ecdysozoa</taxon>
        <taxon>Arthropoda</taxon>
        <taxon>Chelicerata</taxon>
        <taxon>Arachnida</taxon>
        <taxon>Araneae</taxon>
        <taxon>Araneomorphae</taxon>
        <taxon>Entelegynae</taxon>
        <taxon>Araneoidea</taxon>
        <taxon>Nephilidae</taxon>
        <taxon>Nephila</taxon>
    </lineage>
</organism>
<keyword evidence="2" id="KW-1185">Reference proteome</keyword>
<name>A0A8X6P4T7_NEPPI</name>